<organism evidence="3">
    <name type="scientific">Bactrocera latifrons</name>
    <name type="common">Malaysian fruit fly</name>
    <name type="synonym">Chaetodacus latifrons</name>
    <dbReference type="NCBI Taxonomy" id="174628"/>
    <lineage>
        <taxon>Eukaryota</taxon>
        <taxon>Metazoa</taxon>
        <taxon>Ecdysozoa</taxon>
        <taxon>Arthropoda</taxon>
        <taxon>Hexapoda</taxon>
        <taxon>Insecta</taxon>
        <taxon>Pterygota</taxon>
        <taxon>Neoptera</taxon>
        <taxon>Endopterygota</taxon>
        <taxon>Diptera</taxon>
        <taxon>Brachycera</taxon>
        <taxon>Muscomorpha</taxon>
        <taxon>Tephritoidea</taxon>
        <taxon>Tephritidae</taxon>
        <taxon>Bactrocera</taxon>
        <taxon>Bactrocera</taxon>
    </lineage>
</organism>
<proteinExistence type="predicted"/>
<comment type="subcellular location">
    <subcellularLocation>
        <location evidence="1">Nucleus</location>
    </subcellularLocation>
</comment>
<dbReference type="Pfam" id="PF13936">
    <property type="entry name" value="HTH_38"/>
    <property type="match status" value="1"/>
</dbReference>
<accession>A0A0K8U827</accession>
<reference evidence="3" key="1">
    <citation type="submission" date="2015-06" db="EMBL/GenBank/DDBJ databases">
        <authorList>
            <person name="Hoefler B.C."/>
            <person name="Straight P.D."/>
        </authorList>
    </citation>
    <scope>NUCLEOTIDE SEQUENCE</scope>
</reference>
<dbReference type="EMBL" id="GDHF01029505">
    <property type="protein sequence ID" value="JAI22809.1"/>
    <property type="molecule type" value="Transcribed_RNA"/>
</dbReference>
<evidence type="ECO:0000256" key="1">
    <source>
        <dbReference type="ARBA" id="ARBA00004123"/>
    </source>
</evidence>
<dbReference type="AlphaFoldDB" id="A0A0K8U827"/>
<dbReference type="Gene3D" id="1.10.10.60">
    <property type="entry name" value="Homeodomain-like"/>
    <property type="match status" value="1"/>
</dbReference>
<dbReference type="InterPro" id="IPR025246">
    <property type="entry name" value="IS30-like_HTH"/>
</dbReference>
<dbReference type="GO" id="GO:0005634">
    <property type="term" value="C:nucleus"/>
    <property type="evidence" value="ECO:0007669"/>
    <property type="project" value="UniProtKB-SubCell"/>
</dbReference>
<name>A0A0K8U827_BACLA</name>
<sequence>MPRGKPLTLEERGKIEAYHEEGRSNRDIARRLNRSGCVIDNFIKMGYLYGKKAIRTDIKDRQQDDKGDFQAFSEGKLKRKRDSWRNGLRSRCATRTTNFIKRFNSLLRKKMFQTSTATSA</sequence>
<protein>
    <recommendedName>
        <fullName evidence="2">Transposase IS30-like HTH domain-containing protein</fullName>
    </recommendedName>
</protein>
<evidence type="ECO:0000259" key="2">
    <source>
        <dbReference type="Pfam" id="PF13936"/>
    </source>
</evidence>
<dbReference type="SUPFAM" id="SSF46689">
    <property type="entry name" value="Homeodomain-like"/>
    <property type="match status" value="1"/>
</dbReference>
<feature type="domain" description="Transposase IS30-like HTH" evidence="2">
    <location>
        <begin position="4"/>
        <end position="36"/>
    </location>
</feature>
<gene>
    <name evidence="3" type="ORF">c0_g2_i2</name>
</gene>
<evidence type="ECO:0000313" key="3">
    <source>
        <dbReference type="EMBL" id="JAI22809.1"/>
    </source>
</evidence>
<dbReference type="InterPro" id="IPR009057">
    <property type="entry name" value="Homeodomain-like_sf"/>
</dbReference>